<evidence type="ECO:0000313" key="3">
    <source>
        <dbReference type="EMBL" id="QCQ47151.1"/>
    </source>
</evidence>
<evidence type="ECO:0000313" key="2">
    <source>
        <dbReference type="EMBL" id="PJY76135.1"/>
    </source>
</evidence>
<sequence>MYRIFISHSWSYSSDYDKIELFLRQEGIRFYNHSVPQNDPIHTNGSDKQLSDAIEAKVKGCSCVIILAGVYATYSKWINKEIEMAQKYRKPIIAVQPWGAERTSSVVKNVADVIVGWNAKSVANAVREYAIYQYL</sequence>
<reference evidence="2 5" key="2">
    <citation type="journal article" date="2017" name="MBio">
        <title>Gut Symbiont Bacteroides fragilis Secretes a Eukaryotic-Like Ubiquitin Protein That Mediates Intraspecies Antagonism.</title>
        <authorList>
            <person name="Chatzidaki-Livanis M."/>
            <person name="Coyne M.J."/>
            <person name="Roelofs K.G."/>
            <person name="Gentyala R.R."/>
            <person name="Caldwell J.M."/>
            <person name="Comstock L.E."/>
        </authorList>
    </citation>
    <scope>NUCLEOTIDE SEQUENCE [LARGE SCALE GENOMIC DNA]</scope>
    <source>
        <strain evidence="2 5">12905</strain>
    </source>
</reference>
<name>A0A081U583_BACFG</name>
<dbReference type="Proteomes" id="UP000036847">
    <property type="component" value="Chromosome"/>
</dbReference>
<dbReference type="EMBL" id="PDCW01000003">
    <property type="protein sequence ID" value="PJY76135.1"/>
    <property type="molecule type" value="Genomic_DNA"/>
</dbReference>
<evidence type="ECO:0000259" key="1">
    <source>
        <dbReference type="Pfam" id="PF08937"/>
    </source>
</evidence>
<protein>
    <submittedName>
        <fullName evidence="2">Putative TIR-like domain (DUF1863) protein</fullName>
    </submittedName>
    <submittedName>
        <fullName evidence="3">TIR domain-containing protein</fullName>
    </submittedName>
</protein>
<dbReference type="EMBL" id="CP036546">
    <property type="protein sequence ID" value="QCQ47151.1"/>
    <property type="molecule type" value="Genomic_DNA"/>
</dbReference>
<accession>A0A081U583</accession>
<organism evidence="2 5">
    <name type="scientific">Bacteroides fragilis</name>
    <dbReference type="NCBI Taxonomy" id="817"/>
    <lineage>
        <taxon>Bacteria</taxon>
        <taxon>Pseudomonadati</taxon>
        <taxon>Bacteroidota</taxon>
        <taxon>Bacteroidia</taxon>
        <taxon>Bacteroidales</taxon>
        <taxon>Bacteroidaceae</taxon>
        <taxon>Bacteroides</taxon>
    </lineage>
</organism>
<dbReference type="InterPro" id="IPR036490">
    <property type="entry name" value="ThsB_TIR-like_sf"/>
</dbReference>
<dbReference type="Proteomes" id="UP000231846">
    <property type="component" value="Unassembled WGS sequence"/>
</dbReference>
<evidence type="ECO:0000313" key="5">
    <source>
        <dbReference type="Proteomes" id="UP000231846"/>
    </source>
</evidence>
<reference evidence="3 4" key="4">
    <citation type="submission" date="2019-03" db="EMBL/GenBank/DDBJ databases">
        <title>Complete genome assembly of MDR B. fragilis.</title>
        <authorList>
            <person name="Sydenham T.V."/>
            <person name="Hasman H."/>
            <person name="Justesen U.S."/>
        </authorList>
    </citation>
    <scope>NUCLEOTIDE SEQUENCE [LARGE SCALE GENOMIC DNA]</scope>
    <source>
        <strain evidence="3 4">DCMSKEJBY0001B</strain>
    </source>
</reference>
<dbReference type="RefSeq" id="WP_007480394.1">
    <property type="nucleotide sequence ID" value="NZ_CP036546.1"/>
</dbReference>
<evidence type="ECO:0000313" key="4">
    <source>
        <dbReference type="Proteomes" id="UP000036847"/>
    </source>
</evidence>
<dbReference type="InterPro" id="IPR015032">
    <property type="entry name" value="ThsB__TIR-like_domain"/>
</dbReference>
<proteinExistence type="predicted"/>
<reference evidence="3" key="1">
    <citation type="book" date="2014" name="THE 24TH EUROPEAN CONGRESS OF CLINICAL MICROBIOLOGY AND INFECTIOUS DISEASES" publisher="ECCMID 2014" city="Barcelona, Spain">
        <title>Identification of resistance genes in three multidrug-resistant Bacteroides fragilis isolates by whole genome sequencing.</title>
        <editorList>
            <person name="Unknown"/>
            <person name="A."/>
        </editorList>
        <authorList>
            <person name="Sydenham T.V."/>
            <person name="Hasman H."/>
            <person name="Wang M."/>
            <person name="Soki J."/>
            <person name="Nagy E."/>
            <person name="Justesen U.S."/>
        </authorList>
    </citation>
    <scope>NUCLEOTIDE SEQUENCE</scope>
    <source>
        <strain evidence="3">DCMSKEJBY0001B</strain>
    </source>
</reference>
<dbReference type="OrthoDB" id="9811746at2"/>
<reference evidence="2" key="3">
    <citation type="submission" date="2017-10" db="EMBL/GenBank/DDBJ databases">
        <authorList>
            <person name="Banno H."/>
            <person name="Chua N.-H."/>
        </authorList>
    </citation>
    <scope>NUCLEOTIDE SEQUENCE</scope>
    <source>
        <strain evidence="2">12905</strain>
    </source>
</reference>
<dbReference type="Gene3D" id="3.40.50.9200">
    <property type="entry name" value="Hypothetical protein MTH538"/>
    <property type="match status" value="1"/>
</dbReference>
<gene>
    <name evidence="2" type="ORF">CQW34_00737</name>
    <name evidence="3" type="ORF">EC80_021175</name>
</gene>
<feature type="domain" description="Thoeris protein ThsB TIR-like" evidence="1">
    <location>
        <begin position="5"/>
        <end position="101"/>
    </location>
</feature>
<dbReference type="SUPFAM" id="SSF52206">
    <property type="entry name" value="Hypothetical protein MTH538"/>
    <property type="match status" value="1"/>
</dbReference>
<dbReference type="Pfam" id="PF08937">
    <property type="entry name" value="ThsB_TIR"/>
    <property type="match status" value="1"/>
</dbReference>
<dbReference type="AlphaFoldDB" id="A0A081U583"/>